<dbReference type="InterPro" id="IPR040456">
    <property type="entry name" value="RNase_H2_suB"/>
</dbReference>
<organism evidence="2 3">
    <name type="scientific">Coemansia spiralis</name>
    <dbReference type="NCBI Taxonomy" id="417178"/>
    <lineage>
        <taxon>Eukaryota</taxon>
        <taxon>Fungi</taxon>
        <taxon>Fungi incertae sedis</taxon>
        <taxon>Zoopagomycota</taxon>
        <taxon>Kickxellomycotina</taxon>
        <taxon>Kickxellomycetes</taxon>
        <taxon>Kickxellales</taxon>
        <taxon>Kickxellaceae</taxon>
        <taxon>Coemansia</taxon>
    </lineage>
</organism>
<reference evidence="2" key="1">
    <citation type="submission" date="2022-07" db="EMBL/GenBank/DDBJ databases">
        <title>Phylogenomic reconstructions and comparative analyses of Kickxellomycotina fungi.</title>
        <authorList>
            <person name="Reynolds N.K."/>
            <person name="Stajich J.E."/>
            <person name="Barry K."/>
            <person name="Grigoriev I.V."/>
            <person name="Crous P."/>
            <person name="Smith M.E."/>
        </authorList>
    </citation>
    <scope>NUCLEOTIDE SEQUENCE</scope>
    <source>
        <strain evidence="2">NRRL 3115</strain>
    </source>
</reference>
<dbReference type="PANTHER" id="PTHR13383:SF11">
    <property type="entry name" value="RIBONUCLEASE H2 SUBUNIT B"/>
    <property type="match status" value="1"/>
</dbReference>
<accession>A0A9W8G382</accession>
<dbReference type="InterPro" id="IPR041195">
    <property type="entry name" value="Rnh202_N"/>
</dbReference>
<evidence type="ECO:0000313" key="2">
    <source>
        <dbReference type="EMBL" id="KAJ2677963.1"/>
    </source>
</evidence>
<dbReference type="PANTHER" id="PTHR13383">
    <property type="entry name" value="RIBONUCLEASE H2 SUBUNIT B"/>
    <property type="match status" value="1"/>
</dbReference>
<dbReference type="Gene3D" id="1.10.20.120">
    <property type="match status" value="1"/>
</dbReference>
<dbReference type="OrthoDB" id="29098at2759"/>
<sequence>MACQRKVLLVPKQQNGKALEQLRLPSPHTGELSSYYVDTQTETILEAAVVDMKGKRSWLGRDWVLGNGSAAILTPVDPLFIYLALLTKASMSGDDEWRFVDIDGMLLESHGNTDPESIRLLFSMKDSRKRALDALCVVRQISSDTQVVKLDVLKIIAWLKRKCDAARLPKTLSLAVVASLGVGANDELIRQAETREMALLVSEYLSEYWTNRLFAEFDGFVRVCQNESSQTKLAQSMVFDLPESYTQGIATPNAAKTVKQEKPKTAKEKQMEIAAKKSKSITSFFKKKAAP</sequence>
<evidence type="ECO:0000259" key="1">
    <source>
        <dbReference type="Pfam" id="PF17745"/>
    </source>
</evidence>
<comment type="caution">
    <text evidence="2">The sequence shown here is derived from an EMBL/GenBank/DDBJ whole genome shotgun (WGS) entry which is preliminary data.</text>
</comment>
<name>A0A9W8G382_9FUNG</name>
<dbReference type="GO" id="GO:0005654">
    <property type="term" value="C:nucleoplasm"/>
    <property type="evidence" value="ECO:0007669"/>
    <property type="project" value="TreeGrafter"/>
</dbReference>
<dbReference type="Gene3D" id="2.20.25.530">
    <property type="match status" value="1"/>
</dbReference>
<dbReference type="EMBL" id="JANBTW010000026">
    <property type="protein sequence ID" value="KAJ2677963.1"/>
    <property type="molecule type" value="Genomic_DNA"/>
</dbReference>
<dbReference type="AlphaFoldDB" id="A0A9W8G382"/>
<protein>
    <recommendedName>
        <fullName evidence="1">Rnh202 triple barrel domain-containing protein</fullName>
    </recommendedName>
</protein>
<gene>
    <name evidence="2" type="ORF">GGI25_002753</name>
</gene>
<proteinExistence type="predicted"/>
<dbReference type="GO" id="GO:0006401">
    <property type="term" value="P:RNA catabolic process"/>
    <property type="evidence" value="ECO:0007669"/>
    <property type="project" value="TreeGrafter"/>
</dbReference>
<evidence type="ECO:0000313" key="3">
    <source>
        <dbReference type="Proteomes" id="UP001151518"/>
    </source>
</evidence>
<dbReference type="Proteomes" id="UP001151518">
    <property type="component" value="Unassembled WGS sequence"/>
</dbReference>
<dbReference type="GO" id="GO:0032299">
    <property type="term" value="C:ribonuclease H2 complex"/>
    <property type="evidence" value="ECO:0007669"/>
    <property type="project" value="InterPro"/>
</dbReference>
<feature type="domain" description="Rnh202 triple barrel" evidence="1">
    <location>
        <begin position="10"/>
        <end position="77"/>
    </location>
</feature>
<dbReference type="Pfam" id="PF17745">
    <property type="entry name" value="Ydr279_N"/>
    <property type="match status" value="1"/>
</dbReference>